<dbReference type="EMBL" id="CAJGYM010000047">
    <property type="protein sequence ID" value="CAD6194780.1"/>
    <property type="molecule type" value="Genomic_DNA"/>
</dbReference>
<accession>A0A8S1HNT2</accession>
<keyword evidence="4" id="KW-1185">Reference proteome</keyword>
<dbReference type="OrthoDB" id="10542798at2759"/>
<name>A0A8S1HNT2_9PELO</name>
<comment type="caution">
    <text evidence="3">The sequence shown here is derived from an EMBL/GenBank/DDBJ whole genome shotgun (WGS) entry which is preliminary data.</text>
</comment>
<evidence type="ECO:0000256" key="1">
    <source>
        <dbReference type="SAM" id="MobiDB-lite"/>
    </source>
</evidence>
<evidence type="ECO:0000313" key="3">
    <source>
        <dbReference type="EMBL" id="CAD6194780.1"/>
    </source>
</evidence>
<feature type="compositionally biased region" description="Acidic residues" evidence="1">
    <location>
        <begin position="113"/>
        <end position="148"/>
    </location>
</feature>
<evidence type="ECO:0000313" key="4">
    <source>
        <dbReference type="Proteomes" id="UP000835052"/>
    </source>
</evidence>
<feature type="region of interest" description="Disordered" evidence="1">
    <location>
        <begin position="88"/>
        <end position="148"/>
    </location>
</feature>
<dbReference type="AlphaFoldDB" id="A0A8S1HNT2"/>
<protein>
    <submittedName>
        <fullName evidence="3">Uncharacterized protein</fullName>
    </submittedName>
</protein>
<organism evidence="3 4">
    <name type="scientific">Caenorhabditis auriculariae</name>
    <dbReference type="NCBI Taxonomy" id="2777116"/>
    <lineage>
        <taxon>Eukaryota</taxon>
        <taxon>Metazoa</taxon>
        <taxon>Ecdysozoa</taxon>
        <taxon>Nematoda</taxon>
        <taxon>Chromadorea</taxon>
        <taxon>Rhabditida</taxon>
        <taxon>Rhabditina</taxon>
        <taxon>Rhabditomorpha</taxon>
        <taxon>Rhabditoidea</taxon>
        <taxon>Rhabditidae</taxon>
        <taxon>Peloderinae</taxon>
        <taxon>Caenorhabditis</taxon>
    </lineage>
</organism>
<sequence length="148" mass="16250">MPSPPSSKILYEEGTTHGDLTTWAPTSSAQGGRRRARKSRLPCICVAVTAVLLMFLIGLSVGAFLHQLVFPDGGSPLAFISFSASSNKSTRLEHAGIVNTEEEEKVLTVTSEEKDDEGMDEEKEETDSDDKEESDEDKNKEEDDVDER</sequence>
<feature type="transmembrane region" description="Helical" evidence="2">
    <location>
        <begin position="43"/>
        <end position="65"/>
    </location>
</feature>
<reference evidence="3" key="1">
    <citation type="submission" date="2020-10" db="EMBL/GenBank/DDBJ databases">
        <authorList>
            <person name="Kikuchi T."/>
        </authorList>
    </citation>
    <scope>NUCLEOTIDE SEQUENCE</scope>
    <source>
        <strain evidence="3">NKZ352</strain>
    </source>
</reference>
<gene>
    <name evidence="3" type="ORF">CAUJ_LOCUS10699</name>
</gene>
<keyword evidence="2" id="KW-0472">Membrane</keyword>
<keyword evidence="2" id="KW-0812">Transmembrane</keyword>
<dbReference type="Proteomes" id="UP000835052">
    <property type="component" value="Unassembled WGS sequence"/>
</dbReference>
<evidence type="ECO:0000256" key="2">
    <source>
        <dbReference type="SAM" id="Phobius"/>
    </source>
</evidence>
<keyword evidence="2" id="KW-1133">Transmembrane helix</keyword>
<proteinExistence type="predicted"/>